<comment type="caution">
    <text evidence="2">The sequence shown here is derived from an EMBL/GenBank/DDBJ whole genome shotgun (WGS) entry which is preliminary data.</text>
</comment>
<keyword evidence="3" id="KW-1185">Reference proteome</keyword>
<gene>
    <name evidence="2" type="ORF">O3P69_014356</name>
</gene>
<name>A0AAW0TC45_SCYPA</name>
<organism evidence="2 3">
    <name type="scientific">Scylla paramamosain</name>
    <name type="common">Mud crab</name>
    <dbReference type="NCBI Taxonomy" id="85552"/>
    <lineage>
        <taxon>Eukaryota</taxon>
        <taxon>Metazoa</taxon>
        <taxon>Ecdysozoa</taxon>
        <taxon>Arthropoda</taxon>
        <taxon>Crustacea</taxon>
        <taxon>Multicrustacea</taxon>
        <taxon>Malacostraca</taxon>
        <taxon>Eumalacostraca</taxon>
        <taxon>Eucarida</taxon>
        <taxon>Decapoda</taxon>
        <taxon>Pleocyemata</taxon>
        <taxon>Brachyura</taxon>
        <taxon>Eubrachyura</taxon>
        <taxon>Portunoidea</taxon>
        <taxon>Portunidae</taxon>
        <taxon>Portuninae</taxon>
        <taxon>Scylla</taxon>
    </lineage>
</organism>
<sequence length="95" mass="10514">MLSSFRPMAHSEQTGGTTGRVTLTQRPSHTHSHTADKQFTGPYSTYYLHAHILTPSAYVHCAHAHTPPVSLNWRAQEGSSRPCQETLRRTVSVGT</sequence>
<feature type="region of interest" description="Disordered" evidence="1">
    <location>
        <begin position="1"/>
        <end position="37"/>
    </location>
</feature>
<dbReference type="AlphaFoldDB" id="A0AAW0TC45"/>
<reference evidence="2 3" key="1">
    <citation type="submission" date="2023-03" db="EMBL/GenBank/DDBJ databases">
        <title>High-quality genome of Scylla paramamosain provides insights in environmental adaptation.</title>
        <authorList>
            <person name="Zhang L."/>
        </authorList>
    </citation>
    <scope>NUCLEOTIDE SEQUENCE [LARGE SCALE GENOMIC DNA]</scope>
    <source>
        <strain evidence="2">LZ_2023a</strain>
        <tissue evidence="2">Muscle</tissue>
    </source>
</reference>
<accession>A0AAW0TC45</accession>
<evidence type="ECO:0000256" key="1">
    <source>
        <dbReference type="SAM" id="MobiDB-lite"/>
    </source>
</evidence>
<evidence type="ECO:0000313" key="3">
    <source>
        <dbReference type="Proteomes" id="UP001487740"/>
    </source>
</evidence>
<feature type="compositionally biased region" description="Polar residues" evidence="1">
    <location>
        <begin position="11"/>
        <end position="27"/>
    </location>
</feature>
<dbReference type="Proteomes" id="UP001487740">
    <property type="component" value="Unassembled WGS sequence"/>
</dbReference>
<protein>
    <submittedName>
        <fullName evidence="2">Uncharacterized protein</fullName>
    </submittedName>
</protein>
<dbReference type="EMBL" id="JARAKH010000034">
    <property type="protein sequence ID" value="KAK8384723.1"/>
    <property type="molecule type" value="Genomic_DNA"/>
</dbReference>
<proteinExistence type="predicted"/>
<evidence type="ECO:0000313" key="2">
    <source>
        <dbReference type="EMBL" id="KAK8384723.1"/>
    </source>
</evidence>